<evidence type="ECO:0000313" key="2">
    <source>
        <dbReference type="Proteomes" id="UP000037193"/>
    </source>
</evidence>
<dbReference type="EMBL" id="AVQD01000003">
    <property type="protein sequence ID" value="KOA42924.1"/>
    <property type="molecule type" value="Genomic_DNA"/>
</dbReference>
<name>A0A0L7B635_BIFBR</name>
<comment type="caution">
    <text evidence="1">The sequence shown here is derived from an EMBL/GenBank/DDBJ whole genome shotgun (WGS) entry which is preliminary data.</text>
</comment>
<accession>A0A0L7B635</accession>
<gene>
    <name evidence="1" type="ORF">BBM1128_01790</name>
</gene>
<evidence type="ECO:0000313" key="1">
    <source>
        <dbReference type="EMBL" id="KOA42924.1"/>
    </source>
</evidence>
<dbReference type="AlphaFoldDB" id="A0A0L7B635"/>
<sequence length="145" mass="15765">MMVTNWHKHPKGDIVFGGWNDVTVTVNGDGTRTYSTASVGALFPFQNMSGTKITTSSFVVAVRFREARADQSERSTAVLRNGEKDGIWAYSMTRDLAGENMTYPAFSLAKGSLTPIALAIYTPEDWAGLQSMGVTLFDGDTMPQA</sequence>
<dbReference type="Proteomes" id="UP000037193">
    <property type="component" value="Unassembled WGS sequence"/>
</dbReference>
<proteinExistence type="predicted"/>
<reference evidence="1 2" key="1">
    <citation type="journal article" date="2015" name="Int J Genomics">
        <title>Comparative Genomics Revealed Genetic Diversity and Species/Strain-Level Differences in Carbohydrate Metabolism of Three Probiotic Bifidobacterial Species.</title>
        <authorList>
            <person name="Odamaki T."/>
            <person name="Horigome A."/>
            <person name="Sugahara H."/>
            <person name="Hashikura N."/>
            <person name="Minami J."/>
            <person name="Xiao J.Z."/>
            <person name="Abe F."/>
        </authorList>
    </citation>
    <scope>NUCLEOTIDE SEQUENCE [LARGE SCALE GENOMIC DNA]</scope>
    <source>
        <strain evidence="1 2">MCC 1128</strain>
    </source>
</reference>
<protein>
    <submittedName>
        <fullName evidence="1">Uncharacterized protein</fullName>
    </submittedName>
</protein>
<organism evidence="1 2">
    <name type="scientific">Bifidobacterium breve MCC 1128</name>
    <dbReference type="NCBI Taxonomy" id="1365965"/>
    <lineage>
        <taxon>Bacteria</taxon>
        <taxon>Bacillati</taxon>
        <taxon>Actinomycetota</taxon>
        <taxon>Actinomycetes</taxon>
        <taxon>Bifidobacteriales</taxon>
        <taxon>Bifidobacteriaceae</taxon>
        <taxon>Bifidobacterium</taxon>
    </lineage>
</organism>